<evidence type="ECO:0000313" key="3">
    <source>
        <dbReference type="Proteomes" id="UP001152484"/>
    </source>
</evidence>
<evidence type="ECO:0008006" key="4">
    <source>
        <dbReference type="Google" id="ProtNLM"/>
    </source>
</evidence>
<feature type="transmembrane region" description="Helical" evidence="1">
    <location>
        <begin position="20"/>
        <end position="46"/>
    </location>
</feature>
<sequence>MSLTLLHPTVMRLFSTTWPLLLYATVWSLLLLITVGTASSLAQLAYVSVVSPSPSSSCGPGFLKVPLDVPSEKFCLPIHMMKTSDWDFVVPIVFAALLVSTSAFMIRSLGFWEIESDG</sequence>
<name>A0A9P1E2B3_CUSEU</name>
<dbReference type="Proteomes" id="UP001152484">
    <property type="component" value="Unassembled WGS sequence"/>
</dbReference>
<dbReference type="EMBL" id="CAMAPE010000008">
    <property type="protein sequence ID" value="CAH9073065.1"/>
    <property type="molecule type" value="Genomic_DNA"/>
</dbReference>
<evidence type="ECO:0000256" key="1">
    <source>
        <dbReference type="SAM" id="Phobius"/>
    </source>
</evidence>
<keyword evidence="1" id="KW-0812">Transmembrane</keyword>
<feature type="transmembrane region" description="Helical" evidence="1">
    <location>
        <begin position="88"/>
        <end position="106"/>
    </location>
</feature>
<keyword evidence="1" id="KW-0472">Membrane</keyword>
<dbReference type="PANTHER" id="PTHR34658">
    <property type="entry name" value="OS01G0151800 PROTEIN"/>
    <property type="match status" value="1"/>
</dbReference>
<accession>A0A9P1E2B3</accession>
<reference evidence="2" key="1">
    <citation type="submission" date="2022-07" db="EMBL/GenBank/DDBJ databases">
        <authorList>
            <person name="Macas J."/>
            <person name="Novak P."/>
            <person name="Neumann P."/>
        </authorList>
    </citation>
    <scope>NUCLEOTIDE SEQUENCE</scope>
</reference>
<evidence type="ECO:0000313" key="2">
    <source>
        <dbReference type="EMBL" id="CAH9073065.1"/>
    </source>
</evidence>
<gene>
    <name evidence="2" type="ORF">CEURO_LOCUS4629</name>
</gene>
<organism evidence="2 3">
    <name type="scientific">Cuscuta europaea</name>
    <name type="common">European dodder</name>
    <dbReference type="NCBI Taxonomy" id="41803"/>
    <lineage>
        <taxon>Eukaryota</taxon>
        <taxon>Viridiplantae</taxon>
        <taxon>Streptophyta</taxon>
        <taxon>Embryophyta</taxon>
        <taxon>Tracheophyta</taxon>
        <taxon>Spermatophyta</taxon>
        <taxon>Magnoliopsida</taxon>
        <taxon>eudicotyledons</taxon>
        <taxon>Gunneridae</taxon>
        <taxon>Pentapetalae</taxon>
        <taxon>asterids</taxon>
        <taxon>lamiids</taxon>
        <taxon>Solanales</taxon>
        <taxon>Convolvulaceae</taxon>
        <taxon>Cuscuteae</taxon>
        <taxon>Cuscuta</taxon>
        <taxon>Cuscuta subgen. Cuscuta</taxon>
    </lineage>
</organism>
<proteinExistence type="predicted"/>
<comment type="caution">
    <text evidence="2">The sequence shown here is derived from an EMBL/GenBank/DDBJ whole genome shotgun (WGS) entry which is preliminary data.</text>
</comment>
<dbReference type="OrthoDB" id="1921102at2759"/>
<dbReference type="AlphaFoldDB" id="A0A9P1E2B3"/>
<protein>
    <recommendedName>
        <fullName evidence="4">Transmembrane protein</fullName>
    </recommendedName>
</protein>
<dbReference type="PANTHER" id="PTHR34658:SF2">
    <property type="entry name" value="OS01G0151800 PROTEIN"/>
    <property type="match status" value="1"/>
</dbReference>
<keyword evidence="3" id="KW-1185">Reference proteome</keyword>
<keyword evidence="1" id="KW-1133">Transmembrane helix</keyword>